<feature type="repeat" description="TPR" evidence="1">
    <location>
        <begin position="836"/>
        <end position="869"/>
    </location>
</feature>
<keyword evidence="4" id="KW-1185">Reference proteome</keyword>
<dbReference type="EMBL" id="VSFG01000005">
    <property type="protein sequence ID" value="TYB43958.1"/>
    <property type="molecule type" value="Genomic_DNA"/>
</dbReference>
<dbReference type="STRING" id="1220554.GCA_001552135_06794"/>
<accession>A0A5D0NHU7</accession>
<dbReference type="SUPFAM" id="SSF48452">
    <property type="entry name" value="TPR-like"/>
    <property type="match status" value="2"/>
</dbReference>
<evidence type="ECO:0000313" key="3">
    <source>
        <dbReference type="EMBL" id="TYB43958.1"/>
    </source>
</evidence>
<feature type="domain" description="NB-ARC" evidence="2">
    <location>
        <begin position="170"/>
        <end position="329"/>
    </location>
</feature>
<dbReference type="PROSITE" id="PS50005">
    <property type="entry name" value="TPR"/>
    <property type="match status" value="4"/>
</dbReference>
<keyword evidence="1" id="KW-0802">TPR repeat</keyword>
<dbReference type="InterPro" id="IPR011990">
    <property type="entry name" value="TPR-like_helical_dom_sf"/>
</dbReference>
<dbReference type="Pfam" id="PF00931">
    <property type="entry name" value="NB-ARC"/>
    <property type="match status" value="1"/>
</dbReference>
<dbReference type="Proteomes" id="UP000323380">
    <property type="component" value="Unassembled WGS sequence"/>
</dbReference>
<reference evidence="3 4" key="1">
    <citation type="submission" date="2019-08" db="EMBL/GenBank/DDBJ databases">
        <title>Actinomadura sp. nov. CYP1-5 isolated from mountain soil.</title>
        <authorList>
            <person name="Songsumanus A."/>
            <person name="Kuncharoen N."/>
            <person name="Kudo T."/>
            <person name="Yuki M."/>
            <person name="Igarashi Y."/>
            <person name="Tanasupawat S."/>
        </authorList>
    </citation>
    <scope>NUCLEOTIDE SEQUENCE [LARGE SCALE GENOMIC DNA]</scope>
    <source>
        <strain evidence="3 4">JCM 14158</strain>
    </source>
</reference>
<dbReference type="Gene3D" id="1.25.40.10">
    <property type="entry name" value="Tetratricopeptide repeat domain"/>
    <property type="match status" value="2"/>
</dbReference>
<protein>
    <submittedName>
        <fullName evidence="3">Tetratricopeptide repeat protein</fullName>
    </submittedName>
</protein>
<gene>
    <name evidence="3" type="ORF">FXF69_23625</name>
</gene>
<feature type="repeat" description="TPR" evidence="1">
    <location>
        <begin position="756"/>
        <end position="789"/>
    </location>
</feature>
<dbReference type="PRINTS" id="PR00364">
    <property type="entry name" value="DISEASERSIST"/>
</dbReference>
<dbReference type="Gene3D" id="3.40.50.300">
    <property type="entry name" value="P-loop containing nucleotide triphosphate hydrolases"/>
    <property type="match status" value="1"/>
</dbReference>
<dbReference type="Pfam" id="PF13374">
    <property type="entry name" value="TPR_10"/>
    <property type="match status" value="1"/>
</dbReference>
<dbReference type="RefSeq" id="WP_148344494.1">
    <property type="nucleotide sequence ID" value="NZ_VSFG01000005.1"/>
</dbReference>
<dbReference type="PANTHER" id="PTHR10098:SF108">
    <property type="entry name" value="TETRATRICOPEPTIDE REPEAT PROTEIN 28"/>
    <property type="match status" value="1"/>
</dbReference>
<feature type="repeat" description="TPR" evidence="1">
    <location>
        <begin position="636"/>
        <end position="669"/>
    </location>
</feature>
<dbReference type="InterPro" id="IPR002182">
    <property type="entry name" value="NB-ARC"/>
</dbReference>
<name>A0A5D0NHU7_9ACTN</name>
<evidence type="ECO:0000259" key="2">
    <source>
        <dbReference type="Pfam" id="PF00931"/>
    </source>
</evidence>
<comment type="caution">
    <text evidence="3">The sequence shown here is derived from an EMBL/GenBank/DDBJ whole genome shotgun (WGS) entry which is preliminary data.</text>
</comment>
<dbReference type="SMART" id="SM00028">
    <property type="entry name" value="TPR"/>
    <property type="match status" value="7"/>
</dbReference>
<dbReference type="InterPro" id="IPR019734">
    <property type="entry name" value="TPR_rpt"/>
</dbReference>
<dbReference type="InterPro" id="IPR027417">
    <property type="entry name" value="P-loop_NTPase"/>
</dbReference>
<evidence type="ECO:0000313" key="4">
    <source>
        <dbReference type="Proteomes" id="UP000323380"/>
    </source>
</evidence>
<dbReference type="SUPFAM" id="SSF52540">
    <property type="entry name" value="P-loop containing nucleoside triphosphate hydrolases"/>
    <property type="match status" value="1"/>
</dbReference>
<dbReference type="AlphaFoldDB" id="A0A5D0NHU7"/>
<sequence length="911" mass="99519">MSISDKDRKILWGRSGNRCAMCRRILVAERTPVDDDAIVGEEAHIGARSPGGPRFGEGRPDAVDGYENLILLCGIDHKKVDDQFQHYTAARLRAIKSEHEAWVERTLGAVPGQAGEVHLPAPEPSAETVVVPVVGTRMAAQELFVGRSRELRTLLNSLAPDKRESARKADEPGAVVVSAVAGMGGIGKTTLAQHAASAAVDRGWFPGGAVMVNLRGYDPADRRIRPGQVFAPLLYALGMAPERIPATTVEQATVYHHHLADLARRKRPVLLVLDNASTTEQVLDLLPRQKAHRAVVTTRDTLTLPSIRRIELDVLSRRESLALLRQAVRRHHPGDTRVDGDRAAGERLVQACGRLPLAVGIAAALMADDPGLTPAALADDLADAATRLDVLRHGGAAVAGVIEVSWQHLREANPGAARLLRLLTLDLGPDISTAAAAALADAPEPLVNAQLRALRQAHLLHAGNGRWRMHDLVRVHIRMVHAEGEDHQAAVTRLLDFYQTSVAAADDHFLPPSRRKGLTTFPGRLEAEAWLDTHQATLVAAVALAATSARQSVALELAVPISKHLQRRAADVNDWLAVARNACTAATEIGDTRGRAGALNLLGLALYRAERHEEGLSILRESLALWEDLGIRNRQGMLWSNIALVLVDMERFDEAIDAHEEALALYQEDGDREQEARVSTNLANAFRDLGRLDEAIAEYRRAVDLSRGTGFRDAEGRAWNHLGRTLREARRRDEALDAFRNAQTAYRDIDNRDGEGLAWRELAETLKELGRSREAIEAYRTALAVHQDSPARAGEAAAWHGYGILLFHEALLDDAIEAHRRAQALWRDLGERVNEGAAWHNLGLTLHEAGRVRTAVAAYRRALALYEHGGGAEARSRTWNALGRALAQDDRAAEARHARQQAEAVLAEGDR</sequence>
<organism evidence="3 4">
    <name type="scientific">Actinomadura chibensis</name>
    <dbReference type="NCBI Taxonomy" id="392828"/>
    <lineage>
        <taxon>Bacteria</taxon>
        <taxon>Bacillati</taxon>
        <taxon>Actinomycetota</taxon>
        <taxon>Actinomycetes</taxon>
        <taxon>Streptosporangiales</taxon>
        <taxon>Thermomonosporaceae</taxon>
        <taxon>Actinomadura</taxon>
    </lineage>
</organism>
<proteinExistence type="predicted"/>
<evidence type="ECO:0000256" key="1">
    <source>
        <dbReference type="PROSITE-ProRule" id="PRU00339"/>
    </source>
</evidence>
<feature type="repeat" description="TPR" evidence="1">
    <location>
        <begin position="676"/>
        <end position="709"/>
    </location>
</feature>
<dbReference type="GO" id="GO:0043531">
    <property type="term" value="F:ADP binding"/>
    <property type="evidence" value="ECO:0007669"/>
    <property type="project" value="InterPro"/>
</dbReference>
<dbReference type="Pfam" id="PF13424">
    <property type="entry name" value="TPR_12"/>
    <property type="match status" value="3"/>
</dbReference>
<dbReference type="PANTHER" id="PTHR10098">
    <property type="entry name" value="RAPSYN-RELATED"/>
    <property type="match status" value="1"/>
</dbReference>